<accession>A0A0C1M423</accession>
<dbReference type="NCBIfam" id="TIGR00099">
    <property type="entry name" value="Cof-subfamily"/>
    <property type="match status" value="1"/>
</dbReference>
<gene>
    <name evidence="1" type="ORF">LfDm3_1195</name>
</gene>
<keyword evidence="2" id="KW-1185">Reference proteome</keyword>
<dbReference type="InterPro" id="IPR000150">
    <property type="entry name" value="Cof"/>
</dbReference>
<dbReference type="Gene3D" id="3.40.50.1000">
    <property type="entry name" value="HAD superfamily/HAD-like"/>
    <property type="match status" value="1"/>
</dbReference>
<dbReference type="PATRIC" id="fig|1614.7.peg.1134"/>
<dbReference type="SUPFAM" id="SSF56784">
    <property type="entry name" value="HAD-like"/>
    <property type="match status" value="1"/>
</dbReference>
<dbReference type="GO" id="GO:0000287">
    <property type="term" value="F:magnesium ion binding"/>
    <property type="evidence" value="ECO:0007669"/>
    <property type="project" value="TreeGrafter"/>
</dbReference>
<name>A0A0C1M423_9LACO</name>
<comment type="caution">
    <text evidence="1">The sequence shown here is derived from an EMBL/GenBank/DDBJ whole genome shotgun (WGS) entry which is preliminary data.</text>
</comment>
<dbReference type="InterPro" id="IPR006379">
    <property type="entry name" value="HAD-SF_hydro_IIB"/>
</dbReference>
<dbReference type="Pfam" id="PF08282">
    <property type="entry name" value="Hydrolase_3"/>
    <property type="match status" value="1"/>
</dbReference>
<dbReference type="GO" id="GO:0005829">
    <property type="term" value="C:cytosol"/>
    <property type="evidence" value="ECO:0007669"/>
    <property type="project" value="TreeGrafter"/>
</dbReference>
<evidence type="ECO:0000313" key="2">
    <source>
        <dbReference type="Proteomes" id="UP000031397"/>
    </source>
</evidence>
<dbReference type="NCBIfam" id="NF007806">
    <property type="entry name" value="PRK10513.1"/>
    <property type="match status" value="1"/>
</dbReference>
<dbReference type="EMBL" id="JOJZ01000024">
    <property type="protein sequence ID" value="KID41049.1"/>
    <property type="molecule type" value="Genomic_DNA"/>
</dbReference>
<evidence type="ECO:0000313" key="1">
    <source>
        <dbReference type="EMBL" id="KID41049.1"/>
    </source>
</evidence>
<dbReference type="InterPro" id="IPR023214">
    <property type="entry name" value="HAD_sf"/>
</dbReference>
<dbReference type="GO" id="GO:0016791">
    <property type="term" value="F:phosphatase activity"/>
    <property type="evidence" value="ECO:0007669"/>
    <property type="project" value="UniProtKB-ARBA"/>
</dbReference>
<organism evidence="1 2">
    <name type="scientific">Fructilactobacillus fructivorans</name>
    <dbReference type="NCBI Taxonomy" id="1614"/>
    <lineage>
        <taxon>Bacteria</taxon>
        <taxon>Bacillati</taxon>
        <taxon>Bacillota</taxon>
        <taxon>Bacilli</taxon>
        <taxon>Lactobacillales</taxon>
        <taxon>Lactobacillaceae</taxon>
        <taxon>Fructilactobacillus</taxon>
    </lineage>
</organism>
<dbReference type="NCBIfam" id="TIGR01484">
    <property type="entry name" value="HAD-SF-IIB"/>
    <property type="match status" value="1"/>
</dbReference>
<dbReference type="SFLD" id="SFLDG01144">
    <property type="entry name" value="C2.B.4:_PGP_Like"/>
    <property type="match status" value="1"/>
</dbReference>
<dbReference type="CDD" id="cd07516">
    <property type="entry name" value="HAD_Pase"/>
    <property type="match status" value="1"/>
</dbReference>
<sequence>MDIKLIAIDIDGTLLNEKNQLAPATIEAITEARQKGIKVALCTGRPITGVKPYLNKLGIDGNDEYAITYNGALVETVDGKVLSKETVKYDDFLEIEMMSREMGVHFQIETVDSITTTNRDISPFSVEESHLVSMPIKYRTPGEITRDVNIYKLMYVDYPDKITKAKGNLPKSIYERMSVVQSSPVFLEFMNSNSSKGNALKALSEQLGLKPDNVMAIGDQGNDLSMIKFAGLGVSMGNGIEEIKKNAQFVTKPNSEDGVAYAINKYVNQ</sequence>
<protein>
    <submittedName>
        <fullName evidence="1">Promiscuous sugar phosphatase YidA, haloacid dehalogenase-like phosphatase family</fullName>
    </submittedName>
</protein>
<dbReference type="InterPro" id="IPR036412">
    <property type="entry name" value="HAD-like_sf"/>
</dbReference>
<dbReference type="RefSeq" id="WP_039144977.1">
    <property type="nucleotide sequence ID" value="NZ_JOJZ01000024.1"/>
</dbReference>
<dbReference type="PANTHER" id="PTHR10000">
    <property type="entry name" value="PHOSPHOSERINE PHOSPHATASE"/>
    <property type="match status" value="1"/>
</dbReference>
<proteinExistence type="predicted"/>
<dbReference type="SFLD" id="SFLDG01140">
    <property type="entry name" value="C2.B:_Phosphomannomutase_and_P"/>
    <property type="match status" value="1"/>
</dbReference>
<dbReference type="PANTHER" id="PTHR10000:SF8">
    <property type="entry name" value="HAD SUPERFAMILY HYDROLASE-LIKE, TYPE 3"/>
    <property type="match status" value="1"/>
</dbReference>
<dbReference type="GeneID" id="74913856"/>
<reference evidence="1 2" key="1">
    <citation type="submission" date="2014-06" db="EMBL/GenBank/DDBJ databases">
        <title>Functional and comparative genomic analyses of the Drosophila gut microbiota identify candidate symbiosis factors.</title>
        <authorList>
            <person name="Newell P.D."/>
            <person name="Chaston J.M."/>
            <person name="Douglas A.E."/>
        </authorList>
    </citation>
    <scope>NUCLEOTIDE SEQUENCE [LARGE SCALE GENOMIC DNA]</scope>
    <source>
        <strain evidence="1 2">DmCS_002</strain>
    </source>
</reference>
<dbReference type="Proteomes" id="UP000031397">
    <property type="component" value="Unassembled WGS sequence"/>
</dbReference>
<dbReference type="PROSITE" id="PS01229">
    <property type="entry name" value="COF_2"/>
    <property type="match status" value="1"/>
</dbReference>
<dbReference type="PROSITE" id="PS01228">
    <property type="entry name" value="COF_1"/>
    <property type="match status" value="1"/>
</dbReference>
<dbReference type="AlphaFoldDB" id="A0A0C1M423"/>
<dbReference type="SFLD" id="SFLDS00003">
    <property type="entry name" value="Haloacid_Dehalogenase"/>
    <property type="match status" value="1"/>
</dbReference>
<dbReference type="OrthoDB" id="9790031at2"/>
<dbReference type="Gene3D" id="3.30.1240.10">
    <property type="match status" value="1"/>
</dbReference>